<feature type="transmembrane region" description="Helical" evidence="6">
    <location>
        <begin position="229"/>
        <end position="252"/>
    </location>
</feature>
<evidence type="ECO:0000256" key="4">
    <source>
        <dbReference type="ARBA" id="ARBA00023136"/>
    </source>
</evidence>
<feature type="transmembrane region" description="Helical" evidence="6">
    <location>
        <begin position="296"/>
        <end position="314"/>
    </location>
</feature>
<dbReference type="AlphaFoldDB" id="A0A1H6FJ00"/>
<dbReference type="GO" id="GO:0008233">
    <property type="term" value="F:peptidase activity"/>
    <property type="evidence" value="ECO:0007669"/>
    <property type="project" value="UniProtKB-KW"/>
</dbReference>
<evidence type="ECO:0000256" key="6">
    <source>
        <dbReference type="SAM" id="Phobius"/>
    </source>
</evidence>
<keyword evidence="7" id="KW-0378">Hydrolase</keyword>
<dbReference type="InterPro" id="IPR035952">
    <property type="entry name" value="Rhomboid-like_sf"/>
</dbReference>
<dbReference type="RefSeq" id="WP_090503350.1">
    <property type="nucleotide sequence ID" value="NZ_FNWL01000001.1"/>
</dbReference>
<feature type="transmembrane region" description="Helical" evidence="6">
    <location>
        <begin position="144"/>
        <end position="167"/>
    </location>
</feature>
<protein>
    <submittedName>
        <fullName evidence="7">Membrane associated serine protease, rhomboid family</fullName>
    </submittedName>
</protein>
<sequence>MLSIGTLFAIILSVLTVGTILASVVIVDRLHDSEEGWVDSARSRLVMGVPWGSLIVIGLVCGVYLFVQDSISSINDPVTIPYRAYSYFYPLGMLTSSFSHASASHLMGNLAGAMVLAPIAEYAWGHYPNERATERFSWWPTTPWIRAVVVFPLVVVGLTLVTSLFALGPVIGFSGVVFAFAAFAIVHYPIVSLVGILGVQGALVTTYQALQSPIGVFVAQPSPPSAPSWAGIAIQGHALGFFLGLVLGIGLLRLRSRQPNARWVWLGVLLFAFAQGLWQIYWFGGENVYYLFRGPGVFLVFVLALVITVAIAGSEKPIVPGRLRSRSSPTDRNRSNGPLERSLELARRSGERAPSPTGRLERIETIAGGPSSSGRSRFATLGQRQTGTVLVVVVLAILAGMAVPVNLFVLEDATPESDSAVEIEDYTVQYAEDVENEMTTPFAIGPLQDAISLESSGVIVASEERQLWSEAIPAQNLEFSGSDSVDVGSVGWRETVHVERTGWEPVGNDSVYQVELWADGEDPQMAHESNESRADVQLEGQNVTLASTDGTFEFVVESTETGDVETTPIPDGNESTTAGTLTFERESDTDDDAAETIYAIADGTEVAVASEETYE</sequence>
<dbReference type="GO" id="GO:0006508">
    <property type="term" value="P:proteolysis"/>
    <property type="evidence" value="ECO:0007669"/>
    <property type="project" value="UniProtKB-KW"/>
</dbReference>
<dbReference type="EMBL" id="FNWL01000001">
    <property type="protein sequence ID" value="SEH10816.1"/>
    <property type="molecule type" value="Genomic_DNA"/>
</dbReference>
<keyword evidence="3 6" id="KW-1133">Transmembrane helix</keyword>
<comment type="subcellular location">
    <subcellularLocation>
        <location evidence="1">Membrane</location>
        <topology evidence="1">Multi-pass membrane protein</topology>
    </subcellularLocation>
</comment>
<feature type="transmembrane region" description="Helical" evidence="6">
    <location>
        <begin position="46"/>
        <end position="67"/>
    </location>
</feature>
<feature type="transmembrane region" description="Helical" evidence="6">
    <location>
        <begin position="176"/>
        <end position="209"/>
    </location>
</feature>
<keyword evidence="7" id="KW-0645">Protease</keyword>
<name>A0A1H6FJ00_9EURY</name>
<gene>
    <name evidence="7" type="ORF">SAMN04487967_0071</name>
</gene>
<reference evidence="8" key="1">
    <citation type="submission" date="2016-10" db="EMBL/GenBank/DDBJ databases">
        <authorList>
            <person name="Varghese N."/>
            <person name="Submissions S."/>
        </authorList>
    </citation>
    <scope>NUCLEOTIDE SEQUENCE [LARGE SCALE GENOMIC DNA]</scope>
    <source>
        <strain evidence="8">CGMCC 1.8981</strain>
    </source>
</reference>
<dbReference type="SUPFAM" id="SSF144091">
    <property type="entry name" value="Rhomboid-like"/>
    <property type="match status" value="1"/>
</dbReference>
<evidence type="ECO:0000256" key="3">
    <source>
        <dbReference type="ARBA" id="ARBA00022989"/>
    </source>
</evidence>
<accession>A0A1H6FJ00</accession>
<feature type="transmembrane region" description="Helical" evidence="6">
    <location>
        <begin position="264"/>
        <end position="284"/>
    </location>
</feature>
<keyword evidence="8" id="KW-1185">Reference proteome</keyword>
<proteinExistence type="predicted"/>
<evidence type="ECO:0000256" key="1">
    <source>
        <dbReference type="ARBA" id="ARBA00004141"/>
    </source>
</evidence>
<evidence type="ECO:0000313" key="8">
    <source>
        <dbReference type="Proteomes" id="UP000199112"/>
    </source>
</evidence>
<feature type="compositionally biased region" description="Basic and acidic residues" evidence="5">
    <location>
        <begin position="341"/>
        <end position="351"/>
    </location>
</feature>
<dbReference type="Gene3D" id="1.20.1540.10">
    <property type="entry name" value="Rhomboid-like"/>
    <property type="match status" value="1"/>
</dbReference>
<dbReference type="GO" id="GO:0016020">
    <property type="term" value="C:membrane"/>
    <property type="evidence" value="ECO:0007669"/>
    <property type="project" value="UniProtKB-SubCell"/>
</dbReference>
<dbReference type="OrthoDB" id="205691at2157"/>
<evidence type="ECO:0000256" key="2">
    <source>
        <dbReference type="ARBA" id="ARBA00022692"/>
    </source>
</evidence>
<feature type="transmembrane region" description="Helical" evidence="6">
    <location>
        <begin position="387"/>
        <end position="409"/>
    </location>
</feature>
<feature type="region of interest" description="Disordered" evidence="5">
    <location>
        <begin position="322"/>
        <end position="359"/>
    </location>
</feature>
<keyword evidence="4 6" id="KW-0472">Membrane</keyword>
<keyword evidence="2 6" id="KW-0812">Transmembrane</keyword>
<evidence type="ECO:0000256" key="5">
    <source>
        <dbReference type="SAM" id="MobiDB-lite"/>
    </source>
</evidence>
<dbReference type="Proteomes" id="UP000199112">
    <property type="component" value="Unassembled WGS sequence"/>
</dbReference>
<organism evidence="7 8">
    <name type="scientific">Natronorubrum sediminis</name>
    <dbReference type="NCBI Taxonomy" id="640943"/>
    <lineage>
        <taxon>Archaea</taxon>
        <taxon>Methanobacteriati</taxon>
        <taxon>Methanobacteriota</taxon>
        <taxon>Stenosarchaea group</taxon>
        <taxon>Halobacteria</taxon>
        <taxon>Halobacteriales</taxon>
        <taxon>Natrialbaceae</taxon>
        <taxon>Natronorubrum</taxon>
    </lineage>
</organism>
<evidence type="ECO:0000313" key="7">
    <source>
        <dbReference type="EMBL" id="SEH10816.1"/>
    </source>
</evidence>